<dbReference type="EMBL" id="BAAASZ010000031">
    <property type="protein sequence ID" value="GAA2456945.1"/>
    <property type="molecule type" value="Genomic_DNA"/>
</dbReference>
<dbReference type="RefSeq" id="WP_344326650.1">
    <property type="nucleotide sequence ID" value="NZ_BAAASZ010000031.1"/>
</dbReference>
<keyword evidence="2" id="KW-1185">Reference proteome</keyword>
<name>A0ABP5XIF4_9ACTN</name>
<comment type="caution">
    <text evidence="1">The sequence shown here is derived from an EMBL/GenBank/DDBJ whole genome shotgun (WGS) entry which is preliminary data.</text>
</comment>
<accession>A0ABP5XIF4</accession>
<dbReference type="Pfam" id="PF12691">
    <property type="entry name" value="Phage_tail_terminator_6"/>
    <property type="match status" value="1"/>
</dbReference>
<reference evidence="2" key="1">
    <citation type="journal article" date="2019" name="Int. J. Syst. Evol. Microbiol.">
        <title>The Global Catalogue of Microorganisms (GCM) 10K type strain sequencing project: providing services to taxonomists for standard genome sequencing and annotation.</title>
        <authorList>
            <consortium name="The Broad Institute Genomics Platform"/>
            <consortium name="The Broad Institute Genome Sequencing Center for Infectious Disease"/>
            <person name="Wu L."/>
            <person name="Ma J."/>
        </authorList>
    </citation>
    <scope>NUCLEOTIDE SEQUENCE [LARGE SCALE GENOMIC DNA]</scope>
    <source>
        <strain evidence="2">JCM 6305</strain>
    </source>
</reference>
<dbReference type="InterPro" id="IPR024411">
    <property type="entry name" value="Tail_terminator_phage"/>
</dbReference>
<evidence type="ECO:0000313" key="2">
    <source>
        <dbReference type="Proteomes" id="UP001501638"/>
    </source>
</evidence>
<gene>
    <name evidence="1" type="ORF">GCM10010405_46230</name>
</gene>
<evidence type="ECO:0008006" key="3">
    <source>
        <dbReference type="Google" id="ProtNLM"/>
    </source>
</evidence>
<evidence type="ECO:0000313" key="1">
    <source>
        <dbReference type="EMBL" id="GAA2456945.1"/>
    </source>
</evidence>
<protein>
    <recommendedName>
        <fullName evidence="3">Tail terminator</fullName>
    </recommendedName>
</protein>
<sequence>MSGHTTSLLTGLAELLAAHGHGVWRPGGAYNAGEVGITVARKPDTPDDLIALTPYDVDSTSGTEDIVQGVQFWFRSGPDPRVVLDREDAVFELLHMREHFALGGVHVNLAWRNSLATPAADPRGRQELPANYYLRTVRSAPHLIA</sequence>
<dbReference type="Proteomes" id="UP001501638">
    <property type="component" value="Unassembled WGS sequence"/>
</dbReference>
<organism evidence="1 2">
    <name type="scientific">Streptomyces macrosporus</name>
    <dbReference type="NCBI Taxonomy" id="44032"/>
    <lineage>
        <taxon>Bacteria</taxon>
        <taxon>Bacillati</taxon>
        <taxon>Actinomycetota</taxon>
        <taxon>Actinomycetes</taxon>
        <taxon>Kitasatosporales</taxon>
        <taxon>Streptomycetaceae</taxon>
        <taxon>Streptomyces</taxon>
    </lineage>
</organism>
<proteinExistence type="predicted"/>